<sequence length="45" mass="5188">MQIFSLRLVKRIFPFKRLKNLLSTTSGSQAVKGLKVWKPCSKSKH</sequence>
<protein>
    <submittedName>
        <fullName evidence="1">Uncharacterized protein</fullName>
    </submittedName>
</protein>
<dbReference type="EMBL" id="LWCA01001378">
    <property type="protein sequence ID" value="OAF65249.1"/>
    <property type="molecule type" value="Genomic_DNA"/>
</dbReference>
<dbReference type="Proteomes" id="UP000078046">
    <property type="component" value="Unassembled WGS sequence"/>
</dbReference>
<evidence type="ECO:0000313" key="2">
    <source>
        <dbReference type="Proteomes" id="UP000078046"/>
    </source>
</evidence>
<gene>
    <name evidence="1" type="ORF">A3Q56_07045</name>
</gene>
<reference evidence="1 2" key="1">
    <citation type="submission" date="2016-04" db="EMBL/GenBank/DDBJ databases">
        <title>The genome of Intoshia linei affirms orthonectids as highly simplified spiralians.</title>
        <authorList>
            <person name="Mikhailov K.V."/>
            <person name="Slusarev G.S."/>
            <person name="Nikitin M.A."/>
            <person name="Logacheva M.D."/>
            <person name="Penin A."/>
            <person name="Aleoshin V."/>
            <person name="Panchin Y.V."/>
        </authorList>
    </citation>
    <scope>NUCLEOTIDE SEQUENCE [LARGE SCALE GENOMIC DNA]</scope>
    <source>
        <strain evidence="1">Intl2013</strain>
        <tissue evidence="1">Whole animal</tissue>
    </source>
</reference>
<organism evidence="1 2">
    <name type="scientific">Intoshia linei</name>
    <dbReference type="NCBI Taxonomy" id="1819745"/>
    <lineage>
        <taxon>Eukaryota</taxon>
        <taxon>Metazoa</taxon>
        <taxon>Spiralia</taxon>
        <taxon>Lophotrochozoa</taxon>
        <taxon>Mesozoa</taxon>
        <taxon>Orthonectida</taxon>
        <taxon>Rhopaluridae</taxon>
        <taxon>Intoshia</taxon>
    </lineage>
</organism>
<accession>A0A177ATC3</accession>
<proteinExistence type="predicted"/>
<evidence type="ECO:0000313" key="1">
    <source>
        <dbReference type="EMBL" id="OAF65249.1"/>
    </source>
</evidence>
<dbReference type="AlphaFoldDB" id="A0A177ATC3"/>
<name>A0A177ATC3_9BILA</name>
<keyword evidence="2" id="KW-1185">Reference proteome</keyword>
<comment type="caution">
    <text evidence="1">The sequence shown here is derived from an EMBL/GenBank/DDBJ whole genome shotgun (WGS) entry which is preliminary data.</text>
</comment>